<proteinExistence type="predicted"/>
<name>A0A9P5U3I2_9AGAR</name>
<dbReference type="EMBL" id="JADNRY010000111">
    <property type="protein sequence ID" value="KAF9064966.1"/>
    <property type="molecule type" value="Genomic_DNA"/>
</dbReference>
<dbReference type="PANTHER" id="PTHR31912">
    <property type="entry name" value="IP13529P"/>
    <property type="match status" value="1"/>
</dbReference>
<dbReference type="OrthoDB" id="2246127at2759"/>
<keyword evidence="2" id="KW-1185">Reference proteome</keyword>
<gene>
    <name evidence="1" type="ORF">BDP27DRAFT_1425263</name>
</gene>
<sequence>MKDLDSHLQKLYGIQTFKYKGALGHTYYVNSLADIISQEMANPHVREKLSFYPEDCTAKNVSQARQFARWLNEVPDDQLGPMAHIHGEDYYIFEPCMLRSGQVYMPHRWFRRQGRFYAYCWKMEKVRRREGKLTWCVVKGDGQIVVSEDEFLLSFPRLVKSIKDYPYLIDVAQIEDVVDLSTTPPKLEPWTSTDPCLGNPWRGRANGAQCLSFPIWLYCDDTSGNTSKRWNEHNSYLFTPAGLEREESSKEYNVHRAGSSYLKTLLTLTNGVS</sequence>
<accession>A0A9P5U3I2</accession>
<organism evidence="1 2">
    <name type="scientific">Rhodocollybia butyracea</name>
    <dbReference type="NCBI Taxonomy" id="206335"/>
    <lineage>
        <taxon>Eukaryota</taxon>
        <taxon>Fungi</taxon>
        <taxon>Dikarya</taxon>
        <taxon>Basidiomycota</taxon>
        <taxon>Agaricomycotina</taxon>
        <taxon>Agaricomycetes</taxon>
        <taxon>Agaricomycetidae</taxon>
        <taxon>Agaricales</taxon>
        <taxon>Marasmiineae</taxon>
        <taxon>Omphalotaceae</taxon>
        <taxon>Rhodocollybia</taxon>
    </lineage>
</organism>
<comment type="caution">
    <text evidence="1">The sequence shown here is derived from an EMBL/GenBank/DDBJ whole genome shotgun (WGS) entry which is preliminary data.</text>
</comment>
<protein>
    <submittedName>
        <fullName evidence="1">Uncharacterized protein</fullName>
    </submittedName>
</protein>
<dbReference type="PANTHER" id="PTHR31912:SF34">
    <property type="entry name" value="NOTOCHORD-RELATED PROTEIN"/>
    <property type="match status" value="1"/>
</dbReference>
<reference evidence="1" key="1">
    <citation type="submission" date="2020-11" db="EMBL/GenBank/DDBJ databases">
        <authorList>
            <consortium name="DOE Joint Genome Institute"/>
            <person name="Ahrendt S."/>
            <person name="Riley R."/>
            <person name="Andreopoulos W."/>
            <person name="Labutti K."/>
            <person name="Pangilinan J."/>
            <person name="Ruiz-Duenas F.J."/>
            <person name="Barrasa J.M."/>
            <person name="Sanchez-Garcia M."/>
            <person name="Camarero S."/>
            <person name="Miyauchi S."/>
            <person name="Serrano A."/>
            <person name="Linde D."/>
            <person name="Babiker R."/>
            <person name="Drula E."/>
            <person name="Ayuso-Fernandez I."/>
            <person name="Pacheco R."/>
            <person name="Padilla G."/>
            <person name="Ferreira P."/>
            <person name="Barriuso J."/>
            <person name="Kellner H."/>
            <person name="Castanera R."/>
            <person name="Alfaro M."/>
            <person name="Ramirez L."/>
            <person name="Pisabarro A.G."/>
            <person name="Kuo A."/>
            <person name="Tritt A."/>
            <person name="Lipzen A."/>
            <person name="He G."/>
            <person name="Yan M."/>
            <person name="Ng V."/>
            <person name="Cullen D."/>
            <person name="Martin F."/>
            <person name="Rosso M.-N."/>
            <person name="Henrissat B."/>
            <person name="Hibbett D."/>
            <person name="Martinez A.T."/>
            <person name="Grigoriev I.V."/>
        </authorList>
    </citation>
    <scope>NUCLEOTIDE SEQUENCE</scope>
    <source>
        <strain evidence="1">AH 40177</strain>
    </source>
</reference>
<dbReference type="Proteomes" id="UP000772434">
    <property type="component" value="Unassembled WGS sequence"/>
</dbReference>
<evidence type="ECO:0000313" key="1">
    <source>
        <dbReference type="EMBL" id="KAF9064966.1"/>
    </source>
</evidence>
<dbReference type="AlphaFoldDB" id="A0A9P5U3I2"/>
<evidence type="ECO:0000313" key="2">
    <source>
        <dbReference type="Proteomes" id="UP000772434"/>
    </source>
</evidence>